<dbReference type="VEuPathDB" id="FungiDB:CCM_07932"/>
<dbReference type="OrthoDB" id="5973539at2759"/>
<feature type="domain" description="L-tryptophan decarboxylase PsiD-like" evidence="4">
    <location>
        <begin position="93"/>
        <end position="222"/>
    </location>
</feature>
<gene>
    <name evidence="5" type="ORF">A9K55_007091</name>
</gene>
<keyword evidence="1" id="KW-0210">Decarboxylase</keyword>
<keyword evidence="2" id="KW-0456">Lyase</keyword>
<dbReference type="InterPro" id="IPR003817">
    <property type="entry name" value="PS_Dcarbxylase"/>
</dbReference>
<dbReference type="Pfam" id="PF02666">
    <property type="entry name" value="PS_Dcarbxylase"/>
    <property type="match status" value="1"/>
</dbReference>
<evidence type="ECO:0000313" key="5">
    <source>
        <dbReference type="EMBL" id="ATY63238.1"/>
    </source>
</evidence>
<evidence type="ECO:0000313" key="6">
    <source>
        <dbReference type="Proteomes" id="UP000323067"/>
    </source>
</evidence>
<dbReference type="Pfam" id="PF12588">
    <property type="entry name" value="PSDC"/>
    <property type="match status" value="1"/>
</dbReference>
<dbReference type="GO" id="GO:0004609">
    <property type="term" value="F:phosphatidylserine decarboxylase activity"/>
    <property type="evidence" value="ECO:0007669"/>
    <property type="project" value="InterPro"/>
</dbReference>
<evidence type="ECO:0000256" key="2">
    <source>
        <dbReference type="ARBA" id="ARBA00023239"/>
    </source>
</evidence>
<reference evidence="5 6" key="1">
    <citation type="journal article" date="2017" name="BMC Genomics">
        <title>Chromosome level assembly and secondary metabolite potential of the parasitic fungus Cordyceps militaris.</title>
        <authorList>
            <person name="Kramer G.J."/>
            <person name="Nodwell J.R."/>
        </authorList>
    </citation>
    <scope>NUCLEOTIDE SEQUENCE [LARGE SCALE GENOMIC DNA]</scope>
    <source>
        <strain evidence="5 6">ATCC 34164</strain>
    </source>
</reference>
<dbReference type="AlphaFoldDB" id="A0A2H4SJF7"/>
<sequence length="495" mass="54837">MILYVLFTTWNFVSLDRSRETVPSTRLDSSDETAVADPQYANKPQPTSVETMERLQTLTGSRIWPYLDHDRHKAYVRQLVAEVDARPEQPLSPATQRLKDAIETKSHLYMYFTEMFTQIPDDVRYGDNQTVLRDYNHMLRLLSHIVTTAPPPGLGVPLPPMAMILTDPANTASGYAAFSDPEVNVLLKGILNEWAAFLGSPDSLAYVKNGSTGWLGKDSLAELESVANLEPGTKVSFADLFECDAEDEYYGFRSWDGKSNFFTRRFRPHVRPVAEPHDDGVIVNACESVPHTVGLRARLRDTFFVKAQPYSVLDMLGPDDAVTAAAFDNATVYQAFLSLHSYHRWHAPVAGTIRSARVVDGTYYSLPRFFGLDQPGVTFPRKPQGFGHAMRYLSEMATRAVIVIEADNRDLGLVAFVAVGMVEISTCEITATVGKHVKKGDEIGSFHFGGSSYVLLFQDGVELAGLPEPGNFSSPNMPVLSKIATVSSRRLTLQG</sequence>
<dbReference type="InterPro" id="IPR022237">
    <property type="entry name" value="PsiD-like"/>
</dbReference>
<evidence type="ECO:0000256" key="1">
    <source>
        <dbReference type="ARBA" id="ARBA00022793"/>
    </source>
</evidence>
<evidence type="ECO:0000256" key="3">
    <source>
        <dbReference type="SAM" id="MobiDB-lite"/>
    </source>
</evidence>
<dbReference type="VEuPathDB" id="FungiDB:A9K55_007091"/>
<feature type="region of interest" description="Disordered" evidence="3">
    <location>
        <begin position="23"/>
        <end position="45"/>
    </location>
</feature>
<organism evidence="5 6">
    <name type="scientific">Cordyceps militaris</name>
    <name type="common">Caterpillar fungus</name>
    <name type="synonym">Clavaria militaris</name>
    <dbReference type="NCBI Taxonomy" id="73501"/>
    <lineage>
        <taxon>Eukaryota</taxon>
        <taxon>Fungi</taxon>
        <taxon>Dikarya</taxon>
        <taxon>Ascomycota</taxon>
        <taxon>Pezizomycotina</taxon>
        <taxon>Sordariomycetes</taxon>
        <taxon>Hypocreomycetidae</taxon>
        <taxon>Hypocreales</taxon>
        <taxon>Cordycipitaceae</taxon>
        <taxon>Cordyceps</taxon>
    </lineage>
</organism>
<dbReference type="PANTHER" id="PTHR10067:SF9">
    <property type="entry name" value="PHOSPHATIDYLSERINE DECARBOXYLASE FAMILY PROTEIN (AFU_ORTHOLOGUE AFUA_7G01730)"/>
    <property type="match status" value="1"/>
</dbReference>
<dbReference type="PANTHER" id="PTHR10067">
    <property type="entry name" value="PHOSPHATIDYLSERINE DECARBOXYLASE"/>
    <property type="match status" value="1"/>
</dbReference>
<dbReference type="EMBL" id="CP023324">
    <property type="protein sequence ID" value="ATY63238.1"/>
    <property type="molecule type" value="Genomic_DNA"/>
</dbReference>
<evidence type="ECO:0000259" key="4">
    <source>
        <dbReference type="Pfam" id="PF12588"/>
    </source>
</evidence>
<name>A0A2H4SJF7_CORMI</name>
<protein>
    <submittedName>
        <fullName evidence="5">Phosphatidylserine decarboxylase family</fullName>
    </submittedName>
</protein>
<accession>A0A2H4SJF7</accession>
<dbReference type="GO" id="GO:0005739">
    <property type="term" value="C:mitochondrion"/>
    <property type="evidence" value="ECO:0007669"/>
    <property type="project" value="TreeGrafter"/>
</dbReference>
<dbReference type="Proteomes" id="UP000323067">
    <property type="component" value="Chromosome vii"/>
</dbReference>
<dbReference type="GO" id="GO:0006646">
    <property type="term" value="P:phosphatidylethanolamine biosynthetic process"/>
    <property type="evidence" value="ECO:0007669"/>
    <property type="project" value="TreeGrafter"/>
</dbReference>
<proteinExistence type="predicted"/>